<keyword evidence="9" id="KW-1185">Reference proteome</keyword>
<dbReference type="Proteomes" id="UP000190888">
    <property type="component" value="Unassembled WGS sequence"/>
</dbReference>
<dbReference type="AlphaFoldDB" id="A0A1T4N6Q6"/>
<dbReference type="SUPFAM" id="SSF56935">
    <property type="entry name" value="Porins"/>
    <property type="match status" value="1"/>
</dbReference>
<dbReference type="InterPro" id="IPR037066">
    <property type="entry name" value="Plug_dom_sf"/>
</dbReference>
<dbReference type="Pfam" id="PF00593">
    <property type="entry name" value="TonB_dep_Rec_b-barrel"/>
    <property type="match status" value="1"/>
</dbReference>
<dbReference type="Pfam" id="PF13715">
    <property type="entry name" value="CarbopepD_reg_2"/>
    <property type="match status" value="1"/>
</dbReference>
<evidence type="ECO:0000259" key="7">
    <source>
        <dbReference type="Pfam" id="PF07715"/>
    </source>
</evidence>
<dbReference type="Gene3D" id="2.170.130.10">
    <property type="entry name" value="TonB-dependent receptor, plug domain"/>
    <property type="match status" value="1"/>
</dbReference>
<evidence type="ECO:0000313" key="8">
    <source>
        <dbReference type="EMBL" id="SJZ74727.1"/>
    </source>
</evidence>
<dbReference type="PANTHER" id="PTHR40980">
    <property type="entry name" value="PLUG DOMAIN-CONTAINING PROTEIN"/>
    <property type="match status" value="1"/>
</dbReference>
<evidence type="ECO:0000256" key="4">
    <source>
        <dbReference type="RuleBase" id="RU003357"/>
    </source>
</evidence>
<dbReference type="InterPro" id="IPR008969">
    <property type="entry name" value="CarboxyPept-like_regulatory"/>
</dbReference>
<keyword evidence="5" id="KW-0732">Signal</keyword>
<feature type="chain" id="PRO_5012368759" evidence="5">
    <location>
        <begin position="20"/>
        <end position="937"/>
    </location>
</feature>
<reference evidence="8 9" key="1">
    <citation type="submission" date="2017-02" db="EMBL/GenBank/DDBJ databases">
        <authorList>
            <person name="Peterson S.W."/>
        </authorList>
    </citation>
    <scope>NUCLEOTIDE SEQUENCE [LARGE SCALE GENOMIC DNA]</scope>
    <source>
        <strain evidence="8 9">DSM 22335</strain>
    </source>
</reference>
<keyword evidence="2 4" id="KW-0472">Membrane</keyword>
<dbReference type="InterPro" id="IPR000531">
    <property type="entry name" value="Beta-barrel_TonB"/>
</dbReference>
<evidence type="ECO:0000256" key="2">
    <source>
        <dbReference type="ARBA" id="ARBA00023136"/>
    </source>
</evidence>
<accession>A0A1T4N6Q6</accession>
<comment type="subcellular location">
    <subcellularLocation>
        <location evidence="1 4">Cell outer membrane</location>
    </subcellularLocation>
</comment>
<feature type="domain" description="TonB-dependent receptor-like beta-barrel" evidence="6">
    <location>
        <begin position="421"/>
        <end position="893"/>
    </location>
</feature>
<dbReference type="GO" id="GO:0009279">
    <property type="term" value="C:cell outer membrane"/>
    <property type="evidence" value="ECO:0007669"/>
    <property type="project" value="UniProtKB-SubCell"/>
</dbReference>
<feature type="signal peptide" evidence="5">
    <location>
        <begin position="1"/>
        <end position="19"/>
    </location>
</feature>
<evidence type="ECO:0000313" key="9">
    <source>
        <dbReference type="Proteomes" id="UP000190888"/>
    </source>
</evidence>
<dbReference type="Gene3D" id="2.40.170.20">
    <property type="entry name" value="TonB-dependent receptor, beta-barrel domain"/>
    <property type="match status" value="1"/>
</dbReference>
<dbReference type="InterPro" id="IPR036942">
    <property type="entry name" value="Beta-barrel_TonB_sf"/>
</dbReference>
<feature type="domain" description="TonB-dependent receptor plug" evidence="7">
    <location>
        <begin position="135"/>
        <end position="221"/>
    </location>
</feature>
<keyword evidence="8" id="KW-0675">Receptor</keyword>
<protein>
    <submittedName>
        <fullName evidence="8">Outer membrane receptor proteins, mostly Fe transport</fullName>
    </submittedName>
</protein>
<dbReference type="Pfam" id="PF07715">
    <property type="entry name" value="Plug"/>
    <property type="match status" value="1"/>
</dbReference>
<dbReference type="Gene3D" id="2.60.40.1120">
    <property type="entry name" value="Carboxypeptidase-like, regulatory domain"/>
    <property type="match status" value="1"/>
</dbReference>
<keyword evidence="4" id="KW-0798">TonB box</keyword>
<dbReference type="InterPro" id="IPR012910">
    <property type="entry name" value="Plug_dom"/>
</dbReference>
<dbReference type="SUPFAM" id="SSF49464">
    <property type="entry name" value="Carboxypeptidase regulatory domain-like"/>
    <property type="match status" value="1"/>
</dbReference>
<dbReference type="RefSeq" id="WP_078831096.1">
    <property type="nucleotide sequence ID" value="NZ_FUWH01000004.1"/>
</dbReference>
<evidence type="ECO:0000259" key="6">
    <source>
        <dbReference type="Pfam" id="PF00593"/>
    </source>
</evidence>
<evidence type="ECO:0000256" key="3">
    <source>
        <dbReference type="ARBA" id="ARBA00023237"/>
    </source>
</evidence>
<evidence type="ECO:0000256" key="1">
    <source>
        <dbReference type="ARBA" id="ARBA00004442"/>
    </source>
</evidence>
<organism evidence="8 9">
    <name type="scientific">Sediminibacterium ginsengisoli</name>
    <dbReference type="NCBI Taxonomy" id="413434"/>
    <lineage>
        <taxon>Bacteria</taxon>
        <taxon>Pseudomonadati</taxon>
        <taxon>Bacteroidota</taxon>
        <taxon>Chitinophagia</taxon>
        <taxon>Chitinophagales</taxon>
        <taxon>Chitinophagaceae</taxon>
        <taxon>Sediminibacterium</taxon>
    </lineage>
</organism>
<dbReference type="STRING" id="413434.SAMN04488132_104112"/>
<evidence type="ECO:0000256" key="5">
    <source>
        <dbReference type="SAM" id="SignalP"/>
    </source>
</evidence>
<gene>
    <name evidence="8" type="ORF">SAMN04488132_104112</name>
</gene>
<dbReference type="EMBL" id="FUWH01000004">
    <property type="protein sequence ID" value="SJZ74727.1"/>
    <property type="molecule type" value="Genomic_DNA"/>
</dbReference>
<dbReference type="OrthoDB" id="9768470at2"/>
<sequence length="937" mass="104065">MKKSVLFFILCLLTAGAFAQKAKVTGKVTNTKNEPLASVTIRIGGAANGFTKTDIEGRYSFSVDAGKKYSLVVSYVGYKDKNIDDINPKTGDETVIDVVMQESSDKSLENVTVKSASRNNGARGETVNALISFQKNTNTVASVISAEAIRRSPDKNTGEVLKRTPGASIQDGKFLIVRGLAERYNLAMLNGIQLGSTEPDKKAFSFDLIPSNMIDNIIINKAFVPELPGEWAGGLIQVNTRDIPSKNFFSLQAGTGFNTQAIGKDFYTYQGGKTDYLGIDDGTRSLPGSYTTKSAFDALSSKDKATMGSQFENIWNPTVNNGLNRLNGQLQMAGGFTAKLKGSAKLGGIFGLTYNKTARYLKSTNSGFNFIGNGSFTPDFHFNDDKYSTDILWGALGNVTLQLNNNNKISLKTLFNINATDYTTIRTGVEGNGNALLDSSRGYEMSFKQNTFWNSQISGEHNIKPNVLKFKWYGSFSLLDGYVPDQRRIYYLKNNSVANSPYTLLLSNVLSQKSGNRFYQNLSDYIYTGGGDLAYTFDAFGSKQTLKGGYMLQVKDRLFDAKPFSIYLPRDNAALRLLSPDKVFAPSNFGDGSVNSNMLAFDAIKGNLYRYVANTILNAGYLQFDNQFGSKLRVIWGARIEDYDQLVGSTKKSDPRFNNTRVTDVLPGINATYKLNNLTNLRLSASQTVVRPEFREMATFQYYDFDLNASVQGLPTLQRTKVTNIDLRYELYPGSGEVFTVGAFFKYFDKPIEMIYNFGSGGASVFNYANPESATAFGAEIEFRKKLDFVSALRNFTLQANGSFIRSKVKDSNLFLDRPLQGQSPYLVNVSLLYDLEKQGLNATLLYNQIGRRVTFVGSLDQPDIYESSRPVLDFQITKKLAKNKAEIRLNIQDILNQTLYYYQNPDGNTSLDKSKDPFRLTRKYGTSFGLTFGYNF</sequence>
<dbReference type="PANTHER" id="PTHR40980:SF5">
    <property type="entry name" value="TONB-DEPENDENT RECEPTOR"/>
    <property type="match status" value="1"/>
</dbReference>
<proteinExistence type="inferred from homology"/>
<comment type="similarity">
    <text evidence="4">Belongs to the TonB-dependent receptor family.</text>
</comment>
<name>A0A1T4N6Q6_9BACT</name>
<keyword evidence="3" id="KW-0998">Cell outer membrane</keyword>